<proteinExistence type="predicted"/>
<organism evidence="1 2">
    <name type="scientific">Eiseniibacteriota bacterium</name>
    <dbReference type="NCBI Taxonomy" id="2212470"/>
    <lineage>
        <taxon>Bacteria</taxon>
        <taxon>Candidatus Eiseniibacteriota</taxon>
    </lineage>
</organism>
<dbReference type="Pfam" id="PF04456">
    <property type="entry name" value="DUF503"/>
    <property type="match status" value="1"/>
</dbReference>
<dbReference type="InterPro" id="IPR007546">
    <property type="entry name" value="DUF503"/>
</dbReference>
<evidence type="ECO:0000313" key="2">
    <source>
        <dbReference type="Proteomes" id="UP000777784"/>
    </source>
</evidence>
<dbReference type="PANTHER" id="PTHR36441">
    <property type="entry name" value="HYPOTHETICAL CYTOSOLIC PROTEIN"/>
    <property type="match status" value="1"/>
</dbReference>
<dbReference type="Proteomes" id="UP000777784">
    <property type="component" value="Unassembled WGS sequence"/>
</dbReference>
<dbReference type="InterPro" id="IPR036746">
    <property type="entry name" value="TT1725-like_sf"/>
</dbReference>
<protein>
    <submittedName>
        <fullName evidence="1">DUF503 domain-containing protein</fullName>
    </submittedName>
</protein>
<dbReference type="AlphaFoldDB" id="A0A948RW60"/>
<gene>
    <name evidence="1" type="ORF">KJ970_06775</name>
</gene>
<reference evidence="1" key="1">
    <citation type="submission" date="2021-05" db="EMBL/GenBank/DDBJ databases">
        <title>Energy efficiency and biological interactions define the core microbiome of deep oligotrophic groundwater.</title>
        <authorList>
            <person name="Mehrshad M."/>
            <person name="Lopez-Fernandez M."/>
            <person name="Bell E."/>
            <person name="Bernier-Latmani R."/>
            <person name="Bertilsson S."/>
            <person name="Dopson M."/>
        </authorList>
    </citation>
    <scope>NUCLEOTIDE SEQUENCE</scope>
    <source>
        <strain evidence="1">Modern_marine.mb.64</strain>
    </source>
</reference>
<dbReference type="Gene3D" id="3.30.70.1120">
    <property type="entry name" value="TT1725-like"/>
    <property type="match status" value="1"/>
</dbReference>
<sequence>MFVALCSIDLLIPASRSLKAKRSVLQRIKGRLIQRFQVSVAEVGFQDRRQRGLLGAAIVGERPGYLRDRLQALRNAVEQEHECQILSWIEEVQRFDPDGFGLVSGVADEDDIANDFEVDMPEEDEFE</sequence>
<dbReference type="EMBL" id="JAHJDP010000032">
    <property type="protein sequence ID" value="MBU2690617.1"/>
    <property type="molecule type" value="Genomic_DNA"/>
</dbReference>
<name>A0A948RW60_UNCEI</name>
<dbReference type="PANTHER" id="PTHR36441:SF1">
    <property type="entry name" value="DUF503 DOMAIN-CONTAINING PROTEIN"/>
    <property type="match status" value="1"/>
</dbReference>
<comment type="caution">
    <text evidence="1">The sequence shown here is derived from an EMBL/GenBank/DDBJ whole genome shotgun (WGS) entry which is preliminary data.</text>
</comment>
<accession>A0A948RW60</accession>
<evidence type="ECO:0000313" key="1">
    <source>
        <dbReference type="EMBL" id="MBU2690617.1"/>
    </source>
</evidence>
<dbReference type="SUPFAM" id="SSF103007">
    <property type="entry name" value="Hypothetical protein TT1725"/>
    <property type="match status" value="1"/>
</dbReference>